<sequence length="602" mass="66744">MAFTENTPPATPSSNARLRRLESLKKTFKVPSSMGSITSPRIRGESGQPEPATPKNVASPLSSGGTPQFYTPINAPAGHASTDNVVTKNSAINKGKAVDTTLVNQTSHTYQSDHLAPGNQVANAHLNQGTNALDATPNNNVTSAATLGQANNTTSDNEASSEEAPTTKLQARLKGQFIAQMDMLELLPQRIHIRKVGKELCEQKAQIYELEEESASALEGLPYMEMQYHSSKLKYNQLLEIYGEKERIAEALLKDTANMSPMEKLTARRAELAVVEMKPEILRRAIDLEELELVLAEKKSKSMNAEDKIAALKEKVDNNQEMLAVTEKEADAHVFKFSDTLPASSLTPAGIKASLETAVKVLTERLDQVELLLESVTEIEKKGDDEGDDEDAIQHNRLRKTRSALIKELEEAYERNEQLMPLFLVGLHVRSKRIEELIAKKGNRKPDVHTLVKGSAAVLDADVKADATLDILFKNKLKQDGKSTYFKDFYHLDPELVWKHRNFTMFVDMINMGVDMDTWRNRTPAFVDNYNKLIKEILPDFKIGSDEELQAVFELDRAFGTMDATYHKIAYELRKPAILAENYKLPAAGPSAAPAGDKARSG</sequence>
<keyword evidence="4" id="KW-1185">Reference proteome</keyword>
<feature type="coiled-coil region" evidence="1">
    <location>
        <begin position="288"/>
        <end position="415"/>
    </location>
</feature>
<feature type="region of interest" description="Disordered" evidence="2">
    <location>
        <begin position="1"/>
        <end position="82"/>
    </location>
</feature>
<evidence type="ECO:0000313" key="3">
    <source>
        <dbReference type="EMBL" id="CAG8954594.1"/>
    </source>
</evidence>
<accession>A0A9N9KW78</accession>
<gene>
    <name evidence="3" type="ORF">HYFRA_00004511</name>
</gene>
<reference evidence="3" key="1">
    <citation type="submission" date="2021-07" db="EMBL/GenBank/DDBJ databases">
        <authorList>
            <person name="Durling M."/>
        </authorList>
    </citation>
    <scope>NUCLEOTIDE SEQUENCE</scope>
</reference>
<dbReference type="OrthoDB" id="3559038at2759"/>
<dbReference type="Proteomes" id="UP000696280">
    <property type="component" value="Unassembled WGS sequence"/>
</dbReference>
<comment type="caution">
    <text evidence="3">The sequence shown here is derived from an EMBL/GenBank/DDBJ whole genome shotgun (WGS) entry which is preliminary data.</text>
</comment>
<dbReference type="EMBL" id="CAJVRL010000057">
    <property type="protein sequence ID" value="CAG8954594.1"/>
    <property type="molecule type" value="Genomic_DNA"/>
</dbReference>
<evidence type="ECO:0000313" key="4">
    <source>
        <dbReference type="Proteomes" id="UP000696280"/>
    </source>
</evidence>
<evidence type="ECO:0000256" key="2">
    <source>
        <dbReference type="SAM" id="MobiDB-lite"/>
    </source>
</evidence>
<organism evidence="3 4">
    <name type="scientific">Hymenoscyphus fraxineus</name>
    <dbReference type="NCBI Taxonomy" id="746836"/>
    <lineage>
        <taxon>Eukaryota</taxon>
        <taxon>Fungi</taxon>
        <taxon>Dikarya</taxon>
        <taxon>Ascomycota</taxon>
        <taxon>Pezizomycotina</taxon>
        <taxon>Leotiomycetes</taxon>
        <taxon>Helotiales</taxon>
        <taxon>Helotiaceae</taxon>
        <taxon>Hymenoscyphus</taxon>
    </lineage>
</organism>
<protein>
    <submittedName>
        <fullName evidence="3">Uncharacterized protein</fullName>
    </submittedName>
</protein>
<name>A0A9N9KW78_9HELO</name>
<feature type="compositionally biased region" description="Polar residues" evidence="2">
    <location>
        <begin position="59"/>
        <end position="71"/>
    </location>
</feature>
<dbReference type="AlphaFoldDB" id="A0A9N9KW78"/>
<feature type="compositionally biased region" description="Polar residues" evidence="2">
    <location>
        <begin position="1"/>
        <end position="16"/>
    </location>
</feature>
<evidence type="ECO:0000256" key="1">
    <source>
        <dbReference type="SAM" id="Coils"/>
    </source>
</evidence>
<keyword evidence="1" id="KW-0175">Coiled coil</keyword>
<proteinExistence type="predicted"/>